<keyword evidence="2" id="KW-1185">Reference proteome</keyword>
<dbReference type="EMBL" id="CM001235">
    <property type="protein sequence ID" value="EHA48946.1"/>
    <property type="molecule type" value="Genomic_DNA"/>
</dbReference>
<name>G4NBI9_PYRO7</name>
<reference key="2">
    <citation type="submission" date="2011-05" db="EMBL/GenBank/DDBJ databases">
        <title>The Genome Sequence of Magnaporthe oryzae 70-15.</title>
        <authorList>
            <consortium name="The Broad Institute Genome Sequencing Platform"/>
            <person name="Ma L.-J."/>
            <person name="Dead R."/>
            <person name="Young S.K."/>
            <person name="Zeng Q."/>
            <person name="Gargeya S."/>
            <person name="Fitzgerald M."/>
            <person name="Haas B."/>
            <person name="Abouelleil A."/>
            <person name="Alvarado L."/>
            <person name="Arachchi H.M."/>
            <person name="Berlin A."/>
            <person name="Brown A."/>
            <person name="Chapman S.B."/>
            <person name="Chen Z."/>
            <person name="Dunbar C."/>
            <person name="Freedman E."/>
            <person name="Gearin G."/>
            <person name="Gellesch M."/>
            <person name="Goldberg J."/>
            <person name="Griggs A."/>
            <person name="Gujja S."/>
            <person name="Heiman D."/>
            <person name="Howarth C."/>
            <person name="Larson L."/>
            <person name="Lui A."/>
            <person name="MacDonald P.J.P."/>
            <person name="Mehta T."/>
            <person name="Montmayeur A."/>
            <person name="Murphy C."/>
            <person name="Neiman D."/>
            <person name="Pearson M."/>
            <person name="Priest M."/>
            <person name="Roberts A."/>
            <person name="Saif S."/>
            <person name="Shea T."/>
            <person name="Shenoy N."/>
            <person name="Sisk P."/>
            <person name="Stolte C."/>
            <person name="Sykes S."/>
            <person name="Yandava C."/>
            <person name="Wortman J."/>
            <person name="Nusbaum C."/>
            <person name="Birren B."/>
        </authorList>
    </citation>
    <scope>NUCLEOTIDE SEQUENCE</scope>
    <source>
        <strain>70-15</strain>
    </source>
</reference>
<gene>
    <name evidence="1" type="ORF">MGG_17435</name>
</gene>
<proteinExistence type="predicted"/>
<dbReference type="Proteomes" id="UP000009058">
    <property type="component" value="Chromosome 5"/>
</dbReference>
<dbReference type="RefSeq" id="XP_003718530.1">
    <property type="nucleotide sequence ID" value="XM_003718482.1"/>
</dbReference>
<dbReference type="GeneID" id="12984110"/>
<reference evidence="1 2" key="1">
    <citation type="journal article" date="2005" name="Nature">
        <title>The genome sequence of the rice blast fungus Magnaporthe grisea.</title>
        <authorList>
            <person name="Dean R.A."/>
            <person name="Talbot N.J."/>
            <person name="Ebbole D.J."/>
            <person name="Farman M.L."/>
            <person name="Mitchell T.K."/>
            <person name="Orbach M.J."/>
            <person name="Thon M."/>
            <person name="Kulkarni R."/>
            <person name="Xu J.R."/>
            <person name="Pan H."/>
            <person name="Read N.D."/>
            <person name="Lee Y.H."/>
            <person name="Carbone I."/>
            <person name="Brown D."/>
            <person name="Oh Y.Y."/>
            <person name="Donofrio N."/>
            <person name="Jeong J.S."/>
            <person name="Soanes D.M."/>
            <person name="Djonovic S."/>
            <person name="Kolomiets E."/>
            <person name="Rehmeyer C."/>
            <person name="Li W."/>
            <person name="Harding M."/>
            <person name="Kim S."/>
            <person name="Lebrun M.H."/>
            <person name="Bohnert H."/>
            <person name="Coughlan S."/>
            <person name="Butler J."/>
            <person name="Calvo S."/>
            <person name="Ma L.J."/>
            <person name="Nicol R."/>
            <person name="Purcell S."/>
            <person name="Nusbaum C."/>
            <person name="Galagan J.E."/>
            <person name="Birren B.W."/>
        </authorList>
    </citation>
    <scope>NUCLEOTIDE SEQUENCE [LARGE SCALE GENOMIC DNA]</scope>
    <source>
        <strain evidence="2">70-15 / ATCC MYA-4617 / FGSC 8958</strain>
    </source>
</reference>
<dbReference type="HOGENOM" id="CLU_1917458_0_0_1"/>
<sequence>MDHRCTEDKQKDAWAGPCNNLMTVRTYYAFFYAAKASLPVESLFLQDYLKMPRRGCPDPPLQCAFSRVGQNLNAKMLLDGDPLFVIWEIIDAHPTGRKQKPRPTGVSGKWLGAYGTKKEVTEQPTLSLGRHW</sequence>
<feature type="non-terminal residue" evidence="1">
    <location>
        <position position="132"/>
    </location>
</feature>
<evidence type="ECO:0000313" key="2">
    <source>
        <dbReference type="Proteomes" id="UP000009058"/>
    </source>
</evidence>
<dbReference type="InParanoid" id="G4NBI9"/>
<accession>G4NBI9</accession>
<dbReference type="KEGG" id="mgr:MGG_17435"/>
<dbReference type="VEuPathDB" id="FungiDB:MGG_17435"/>
<dbReference type="AlphaFoldDB" id="G4NBI9"/>
<protein>
    <submittedName>
        <fullName evidence="1">Uncharacterized protein</fullName>
    </submittedName>
</protein>
<organism evidence="1 2">
    <name type="scientific">Pyricularia oryzae (strain 70-15 / ATCC MYA-4617 / FGSC 8958)</name>
    <name type="common">Rice blast fungus</name>
    <name type="synonym">Magnaporthe oryzae</name>
    <dbReference type="NCBI Taxonomy" id="242507"/>
    <lineage>
        <taxon>Eukaryota</taxon>
        <taxon>Fungi</taxon>
        <taxon>Dikarya</taxon>
        <taxon>Ascomycota</taxon>
        <taxon>Pezizomycotina</taxon>
        <taxon>Sordariomycetes</taxon>
        <taxon>Sordariomycetidae</taxon>
        <taxon>Magnaporthales</taxon>
        <taxon>Pyriculariaceae</taxon>
        <taxon>Pyricularia</taxon>
    </lineage>
</organism>
<evidence type="ECO:0000313" key="1">
    <source>
        <dbReference type="EMBL" id="EHA48946.1"/>
    </source>
</evidence>